<comment type="caution">
    <text evidence="1">The sequence shown here is derived from an EMBL/GenBank/DDBJ whole genome shotgun (WGS) entry which is preliminary data.</text>
</comment>
<evidence type="ECO:0008006" key="3">
    <source>
        <dbReference type="Google" id="ProtNLM"/>
    </source>
</evidence>
<reference evidence="1 2" key="1">
    <citation type="submission" date="2024-07" db="EMBL/GenBank/DDBJ databases">
        <title>Section-level genome sequencing and comparative genomics of Aspergillus sections Usti and Cavernicolus.</title>
        <authorList>
            <consortium name="Lawrence Berkeley National Laboratory"/>
            <person name="Nybo J.L."/>
            <person name="Vesth T.C."/>
            <person name="Theobald S."/>
            <person name="Frisvad J.C."/>
            <person name="Larsen T.O."/>
            <person name="Kjaerboelling I."/>
            <person name="Rothschild-Mancinelli K."/>
            <person name="Lyhne E.K."/>
            <person name="Kogle M.E."/>
            <person name="Barry K."/>
            <person name="Clum A."/>
            <person name="Na H."/>
            <person name="Ledsgaard L."/>
            <person name="Lin J."/>
            <person name="Lipzen A."/>
            <person name="Kuo A."/>
            <person name="Riley R."/>
            <person name="Mondo S."/>
            <person name="Labutti K."/>
            <person name="Haridas S."/>
            <person name="Pangalinan J."/>
            <person name="Salamov A.A."/>
            <person name="Simmons B.A."/>
            <person name="Magnuson J.K."/>
            <person name="Chen J."/>
            <person name="Drula E."/>
            <person name="Henrissat B."/>
            <person name="Wiebenga A."/>
            <person name="Lubbers R.J."/>
            <person name="Gomes A.C."/>
            <person name="Makela M.R."/>
            <person name="Stajich J."/>
            <person name="Grigoriev I.V."/>
            <person name="Mortensen U.H."/>
            <person name="De Vries R.P."/>
            <person name="Baker S.E."/>
            <person name="Andersen M.R."/>
        </authorList>
    </citation>
    <scope>NUCLEOTIDE SEQUENCE [LARGE SCALE GENOMIC DNA]</scope>
    <source>
        <strain evidence="1 2">CBS 588.65</strain>
    </source>
</reference>
<evidence type="ECO:0000313" key="1">
    <source>
        <dbReference type="EMBL" id="KAL2807815.1"/>
    </source>
</evidence>
<dbReference type="Gene3D" id="3.30.110.170">
    <property type="entry name" value="Protein of unknown function (DUF541), domain 1"/>
    <property type="match status" value="1"/>
</dbReference>
<dbReference type="Proteomes" id="UP001610334">
    <property type="component" value="Unassembled WGS sequence"/>
</dbReference>
<dbReference type="InterPro" id="IPR007497">
    <property type="entry name" value="SIMPL/DUF541"/>
</dbReference>
<dbReference type="PANTHER" id="PTHR34387:SF2">
    <property type="entry name" value="SLR1258 PROTEIN"/>
    <property type="match status" value="1"/>
</dbReference>
<dbReference type="EMBL" id="JBFXLT010000129">
    <property type="protein sequence ID" value="KAL2807815.1"/>
    <property type="molecule type" value="Genomic_DNA"/>
</dbReference>
<accession>A0ABR4GX62</accession>
<proteinExistence type="predicted"/>
<gene>
    <name evidence="1" type="ORF">BJX63DRAFT_411086</name>
</gene>
<dbReference type="Pfam" id="PF04402">
    <property type="entry name" value="SIMPL"/>
    <property type="match status" value="1"/>
</dbReference>
<dbReference type="PANTHER" id="PTHR34387">
    <property type="entry name" value="SLR1258 PROTEIN"/>
    <property type="match status" value="1"/>
</dbReference>
<sequence>MPPFTIKTTGHATISHPAERGILRINIHDSGPAPSAVSSTVLACTNHIKSLIIPLNTRSASGEVTSTAAITHWSMGSLSTYSHAVYDRRTDTETGHSYHARAEFEIKFRNFATLASVATELSGMPLVNIDGVEWKLTDVSKRELARRVRSLAGKDALERAEDYASTFGKQRVAVVEVLEEGGWRDGAGFGVHSARRAVARRDSADGGEGLSFQPEEVEVSAEVSVKFVTE</sequence>
<protein>
    <recommendedName>
        <fullName evidence="3">DUF541 domain-containing protein</fullName>
    </recommendedName>
</protein>
<name>A0ABR4GX62_9EURO</name>
<organism evidence="1 2">
    <name type="scientific">Aspergillus granulosus</name>
    <dbReference type="NCBI Taxonomy" id="176169"/>
    <lineage>
        <taxon>Eukaryota</taxon>
        <taxon>Fungi</taxon>
        <taxon>Dikarya</taxon>
        <taxon>Ascomycota</taxon>
        <taxon>Pezizomycotina</taxon>
        <taxon>Eurotiomycetes</taxon>
        <taxon>Eurotiomycetidae</taxon>
        <taxon>Eurotiales</taxon>
        <taxon>Aspergillaceae</taxon>
        <taxon>Aspergillus</taxon>
        <taxon>Aspergillus subgen. Nidulantes</taxon>
    </lineage>
</organism>
<dbReference type="InterPro" id="IPR052022">
    <property type="entry name" value="26kDa_periplasmic_antigen"/>
</dbReference>
<evidence type="ECO:0000313" key="2">
    <source>
        <dbReference type="Proteomes" id="UP001610334"/>
    </source>
</evidence>
<keyword evidence="2" id="KW-1185">Reference proteome</keyword>